<protein>
    <submittedName>
        <fullName evidence="5">Uncharacterized protein</fullName>
    </submittedName>
</protein>
<evidence type="ECO:0000256" key="4">
    <source>
        <dbReference type="SAM" id="MobiDB-lite"/>
    </source>
</evidence>
<feature type="compositionally biased region" description="Basic and acidic residues" evidence="4">
    <location>
        <begin position="1"/>
        <end position="18"/>
    </location>
</feature>
<dbReference type="AlphaFoldDB" id="A0ABD2WWT2"/>
<reference evidence="5 6" key="1">
    <citation type="journal article" date="2024" name="bioRxiv">
        <title>A reference genome for Trichogramma kaykai: A tiny desert-dwelling parasitoid wasp with competing sex-ratio distorters.</title>
        <authorList>
            <person name="Culotta J."/>
            <person name="Lindsey A.R."/>
        </authorList>
    </citation>
    <scope>NUCLEOTIDE SEQUENCE [LARGE SCALE GENOMIC DNA]</scope>
    <source>
        <strain evidence="5 6">KSX58</strain>
    </source>
</reference>
<proteinExistence type="predicted"/>
<dbReference type="PROSITE" id="PS50088">
    <property type="entry name" value="ANK_REPEAT"/>
    <property type="match status" value="4"/>
</dbReference>
<dbReference type="PANTHER" id="PTHR24126">
    <property type="entry name" value="ANKYRIN REPEAT, PH AND SEC7 DOMAIN CONTAINING PROTEIN SECG-RELATED"/>
    <property type="match status" value="1"/>
</dbReference>
<feature type="repeat" description="ANK" evidence="3">
    <location>
        <begin position="147"/>
        <end position="179"/>
    </location>
</feature>
<gene>
    <name evidence="5" type="ORF">TKK_009073</name>
</gene>
<comment type="caution">
    <text evidence="5">The sequence shown here is derived from an EMBL/GenBank/DDBJ whole genome shotgun (WGS) entry which is preliminary data.</text>
</comment>
<dbReference type="InterPro" id="IPR002110">
    <property type="entry name" value="Ankyrin_rpt"/>
</dbReference>
<dbReference type="Pfam" id="PF12796">
    <property type="entry name" value="Ank_2"/>
    <property type="match status" value="2"/>
</dbReference>
<evidence type="ECO:0000313" key="6">
    <source>
        <dbReference type="Proteomes" id="UP001627154"/>
    </source>
</evidence>
<evidence type="ECO:0000256" key="2">
    <source>
        <dbReference type="ARBA" id="ARBA00023043"/>
    </source>
</evidence>
<evidence type="ECO:0000313" key="5">
    <source>
        <dbReference type="EMBL" id="KAL3397038.1"/>
    </source>
</evidence>
<keyword evidence="2 3" id="KW-0040">ANK repeat</keyword>
<dbReference type="InterPro" id="IPR036770">
    <property type="entry name" value="Ankyrin_rpt-contain_sf"/>
</dbReference>
<feature type="region of interest" description="Disordered" evidence="4">
    <location>
        <begin position="1"/>
        <end position="22"/>
    </location>
</feature>
<accession>A0ABD2WWT2</accession>
<evidence type="ECO:0000256" key="3">
    <source>
        <dbReference type="PROSITE-ProRule" id="PRU00023"/>
    </source>
</evidence>
<organism evidence="5 6">
    <name type="scientific">Trichogramma kaykai</name>
    <dbReference type="NCBI Taxonomy" id="54128"/>
    <lineage>
        <taxon>Eukaryota</taxon>
        <taxon>Metazoa</taxon>
        <taxon>Ecdysozoa</taxon>
        <taxon>Arthropoda</taxon>
        <taxon>Hexapoda</taxon>
        <taxon>Insecta</taxon>
        <taxon>Pterygota</taxon>
        <taxon>Neoptera</taxon>
        <taxon>Endopterygota</taxon>
        <taxon>Hymenoptera</taxon>
        <taxon>Apocrita</taxon>
        <taxon>Proctotrupomorpha</taxon>
        <taxon>Chalcidoidea</taxon>
        <taxon>Trichogrammatidae</taxon>
        <taxon>Trichogramma</taxon>
    </lineage>
</organism>
<name>A0ABD2WWT2_9HYME</name>
<sequence>MINAGYKDEPDVGEDGKPKSRRTTAIHRAAKDHKNYIVPDLFKVYDKRDVDYADEDGLTHFHIACQNDCEDVVKKFLEHGVDPNCLKPKTRESPLHLALIYDRRRVFELLLRSGADPNLANAKGSTPLHVICREKYHPIRVDAKDESGKTPLHLAVAEGHCHVIEALLRRGADPNATDADGLTPLHIICQQSKLDYQEDKKGRTPLQLAVMNLLPDEVDVLLNRGADLSSFVFPTAKQFDEELERLQDDNIFLNHILSEASVALGVVKELEKRGYELDLNDALLIMRLFVKYRWLGKSDDLNDDWYDGDEEFATNSKRIMISTSLSLPT</sequence>
<dbReference type="SUPFAM" id="SSF48403">
    <property type="entry name" value="Ankyrin repeat"/>
    <property type="match status" value="1"/>
</dbReference>
<keyword evidence="6" id="KW-1185">Reference proteome</keyword>
<dbReference type="EMBL" id="JBJJXI010000067">
    <property type="protein sequence ID" value="KAL3397038.1"/>
    <property type="molecule type" value="Genomic_DNA"/>
</dbReference>
<dbReference type="Proteomes" id="UP001627154">
    <property type="component" value="Unassembled WGS sequence"/>
</dbReference>
<evidence type="ECO:0000256" key="1">
    <source>
        <dbReference type="ARBA" id="ARBA00022737"/>
    </source>
</evidence>
<dbReference type="PROSITE" id="PS50297">
    <property type="entry name" value="ANK_REP_REGION"/>
    <property type="match status" value="4"/>
</dbReference>
<keyword evidence="1" id="KW-0677">Repeat</keyword>
<feature type="repeat" description="ANK" evidence="3">
    <location>
        <begin position="90"/>
        <end position="122"/>
    </location>
</feature>
<dbReference type="PANTHER" id="PTHR24126:SF14">
    <property type="entry name" value="ANK_REP_REGION DOMAIN-CONTAINING PROTEIN"/>
    <property type="match status" value="1"/>
</dbReference>
<feature type="repeat" description="ANK" evidence="3">
    <location>
        <begin position="201"/>
        <end position="229"/>
    </location>
</feature>
<dbReference type="SMART" id="SM00248">
    <property type="entry name" value="ANK"/>
    <property type="match status" value="4"/>
</dbReference>
<feature type="repeat" description="ANK" evidence="3">
    <location>
        <begin position="56"/>
        <end position="88"/>
    </location>
</feature>
<dbReference type="PRINTS" id="PR01415">
    <property type="entry name" value="ANKYRIN"/>
</dbReference>
<dbReference type="Gene3D" id="1.25.40.20">
    <property type="entry name" value="Ankyrin repeat-containing domain"/>
    <property type="match status" value="2"/>
</dbReference>